<evidence type="ECO:0000256" key="2">
    <source>
        <dbReference type="ARBA" id="ARBA00023288"/>
    </source>
</evidence>
<dbReference type="GO" id="GO:0060090">
    <property type="term" value="F:molecular adaptor activity"/>
    <property type="evidence" value="ECO:0007669"/>
    <property type="project" value="TreeGrafter"/>
</dbReference>
<dbReference type="GO" id="GO:0071230">
    <property type="term" value="P:cellular response to amino acid stimulus"/>
    <property type="evidence" value="ECO:0007669"/>
    <property type="project" value="TreeGrafter"/>
</dbReference>
<gene>
    <name evidence="5" type="primary">LOC109270609</name>
</gene>
<proteinExistence type="predicted"/>
<dbReference type="PANTHER" id="PTHR13401">
    <property type="entry name" value="RAGULATOR COMPLEX PROTEIN LAMTOR1"/>
    <property type="match status" value="1"/>
</dbReference>
<feature type="compositionally biased region" description="Basic and acidic residues" evidence="3">
    <location>
        <begin position="14"/>
        <end position="29"/>
    </location>
</feature>
<sequence>MPCLTPALGCRYSSENKDWDQDGEERKLLLDPSSPPAQALDGAEPSSHSLPSAHTDEQAPLSSVPANTAGNVTEPAEGSQGLPRRTAAPAHGAGRQFSAHLAVLSSSLTRGKTQLPLSSHTSQPHRVPAGEPIPSPTYSCWFVTRVQMSLNLNELSLSF</sequence>
<dbReference type="GeneID" id="109270609"/>
<dbReference type="GO" id="GO:0005765">
    <property type="term" value="C:lysosomal membrane"/>
    <property type="evidence" value="ECO:0007669"/>
    <property type="project" value="TreeGrafter"/>
</dbReference>
<evidence type="ECO:0000313" key="5">
    <source>
        <dbReference type="RefSeq" id="XP_053762789.1"/>
    </source>
</evidence>
<dbReference type="GO" id="GO:0001919">
    <property type="term" value="P:regulation of receptor recycling"/>
    <property type="evidence" value="ECO:0007669"/>
    <property type="project" value="TreeGrafter"/>
</dbReference>
<dbReference type="PANTHER" id="PTHR13401:SF2">
    <property type="entry name" value="RAGULATOR COMPLEX PROTEIN LAMTOR1"/>
    <property type="match status" value="1"/>
</dbReference>
<accession>A0A9W2VVR4</accession>
<dbReference type="GO" id="GO:0043410">
    <property type="term" value="P:positive regulation of MAPK cascade"/>
    <property type="evidence" value="ECO:0007669"/>
    <property type="project" value="TreeGrafter"/>
</dbReference>
<dbReference type="GO" id="GO:0005085">
    <property type="term" value="F:guanyl-nucleotide exchange factor activity"/>
    <property type="evidence" value="ECO:0007669"/>
    <property type="project" value="TreeGrafter"/>
</dbReference>
<dbReference type="GO" id="GO:0071986">
    <property type="term" value="C:Ragulator complex"/>
    <property type="evidence" value="ECO:0007669"/>
    <property type="project" value="TreeGrafter"/>
</dbReference>
<protein>
    <submittedName>
        <fullName evidence="5">Ragulator complex protein LAMTOR1-like</fullName>
    </submittedName>
</protein>
<organism evidence="4 5">
    <name type="scientific">Panthera pardus</name>
    <name type="common">Leopard</name>
    <name type="synonym">Felis pardus</name>
    <dbReference type="NCBI Taxonomy" id="9691"/>
    <lineage>
        <taxon>Eukaryota</taxon>
        <taxon>Metazoa</taxon>
        <taxon>Chordata</taxon>
        <taxon>Craniata</taxon>
        <taxon>Vertebrata</taxon>
        <taxon>Euteleostomi</taxon>
        <taxon>Mammalia</taxon>
        <taxon>Eutheria</taxon>
        <taxon>Laurasiatheria</taxon>
        <taxon>Carnivora</taxon>
        <taxon>Feliformia</taxon>
        <taxon>Felidae</taxon>
        <taxon>Pantherinae</taxon>
        <taxon>Panthera</taxon>
    </lineage>
</organism>
<feature type="compositionally biased region" description="Polar residues" evidence="3">
    <location>
        <begin position="60"/>
        <end position="71"/>
    </location>
</feature>
<feature type="region of interest" description="Disordered" evidence="3">
    <location>
        <begin position="1"/>
        <end position="94"/>
    </location>
</feature>
<evidence type="ECO:0000256" key="1">
    <source>
        <dbReference type="ARBA" id="ARBA00022707"/>
    </source>
</evidence>
<dbReference type="RefSeq" id="XP_053762789.1">
    <property type="nucleotide sequence ID" value="XM_053906814.1"/>
</dbReference>
<keyword evidence="4" id="KW-1185">Reference proteome</keyword>
<name>A0A9W2VVR4_PANPR</name>
<keyword evidence="2" id="KW-0449">Lipoprotein</keyword>
<evidence type="ECO:0000313" key="4">
    <source>
        <dbReference type="Proteomes" id="UP001165780"/>
    </source>
</evidence>
<evidence type="ECO:0000256" key="3">
    <source>
        <dbReference type="SAM" id="MobiDB-lite"/>
    </source>
</evidence>
<keyword evidence="1" id="KW-0519">Myristate</keyword>
<dbReference type="AlphaFoldDB" id="A0A9W2VVR4"/>
<dbReference type="Proteomes" id="UP001165780">
    <property type="component" value="Unplaced"/>
</dbReference>
<reference evidence="5" key="1">
    <citation type="submission" date="2025-08" db="UniProtKB">
        <authorList>
            <consortium name="RefSeq"/>
        </authorList>
    </citation>
    <scope>IDENTIFICATION</scope>
    <source>
        <tissue evidence="5">Whole blood</tissue>
    </source>
</reference>